<organism evidence="1 2">
    <name type="scientific">Letharia lupina</name>
    <dbReference type="NCBI Taxonomy" id="560253"/>
    <lineage>
        <taxon>Eukaryota</taxon>
        <taxon>Fungi</taxon>
        <taxon>Dikarya</taxon>
        <taxon>Ascomycota</taxon>
        <taxon>Pezizomycotina</taxon>
        <taxon>Lecanoromycetes</taxon>
        <taxon>OSLEUM clade</taxon>
        <taxon>Lecanoromycetidae</taxon>
        <taxon>Lecanorales</taxon>
        <taxon>Lecanorineae</taxon>
        <taxon>Parmeliaceae</taxon>
        <taxon>Letharia</taxon>
    </lineage>
</organism>
<evidence type="ECO:0000313" key="2">
    <source>
        <dbReference type="Proteomes" id="UP000593566"/>
    </source>
</evidence>
<dbReference type="Proteomes" id="UP000593566">
    <property type="component" value="Unassembled WGS sequence"/>
</dbReference>
<gene>
    <name evidence="1" type="ORF">HO133_000664</name>
</gene>
<dbReference type="EMBL" id="JACCJB010000011">
    <property type="protein sequence ID" value="KAF6222617.1"/>
    <property type="molecule type" value="Genomic_DNA"/>
</dbReference>
<keyword evidence="2" id="KW-1185">Reference proteome</keyword>
<evidence type="ECO:0008006" key="3">
    <source>
        <dbReference type="Google" id="ProtNLM"/>
    </source>
</evidence>
<dbReference type="GeneID" id="59329082"/>
<proteinExistence type="predicted"/>
<dbReference type="RefSeq" id="XP_037151963.1">
    <property type="nucleotide sequence ID" value="XM_037291601.1"/>
</dbReference>
<dbReference type="AlphaFoldDB" id="A0A8H6CFM5"/>
<comment type="caution">
    <text evidence="1">The sequence shown here is derived from an EMBL/GenBank/DDBJ whole genome shotgun (WGS) entry which is preliminary data.</text>
</comment>
<accession>A0A8H6CFM5</accession>
<reference evidence="1 2" key="1">
    <citation type="journal article" date="2020" name="Genomics">
        <title>Complete, high-quality genomes from long-read metagenomic sequencing of two wolf lichen thalli reveals enigmatic genome architecture.</title>
        <authorList>
            <person name="McKenzie S.K."/>
            <person name="Walston R.F."/>
            <person name="Allen J.L."/>
        </authorList>
    </citation>
    <scope>NUCLEOTIDE SEQUENCE [LARGE SCALE GENOMIC DNA]</scope>
    <source>
        <strain evidence="1">WasteWater1</strain>
    </source>
</reference>
<protein>
    <recommendedName>
        <fullName evidence="3">NAD(P)-binding domain-containing protein</fullName>
    </recommendedName>
</protein>
<name>A0A8H6CFM5_9LECA</name>
<evidence type="ECO:0000313" key="1">
    <source>
        <dbReference type="EMBL" id="KAF6222617.1"/>
    </source>
</evidence>
<sequence>MAHVILTGRTGTAGSAVFARCIASSSLTRIPVLPKRPVKEAQSVGKVDAVYARTARAVEGSQWDVGGLQGISAGVPTLDYPLAAAKAFATLSPLYNIVYDWGERATRDPGRFTALFASTNGAVLPSVRPAFIDDTQDAELKQGKRPSSYALMDEMALVLRPDWPSGVSPSGKLAGAQVRCVEEQGAGEELGRAYQGKGVRFNGETEGVGSLIENIGWRRLAGL</sequence>